<dbReference type="GO" id="GO:0046872">
    <property type="term" value="F:metal ion binding"/>
    <property type="evidence" value="ECO:0007669"/>
    <property type="project" value="InterPro"/>
</dbReference>
<reference evidence="2" key="2">
    <citation type="journal article" date="2021" name="Microbiome">
        <title>Successional dynamics and alternative stable states in a saline activated sludge microbial community over 9 years.</title>
        <authorList>
            <person name="Wang Y."/>
            <person name="Ye J."/>
            <person name="Ju F."/>
            <person name="Liu L."/>
            <person name="Boyd J.A."/>
            <person name="Deng Y."/>
            <person name="Parks D.H."/>
            <person name="Jiang X."/>
            <person name="Yin X."/>
            <person name="Woodcroft B.J."/>
            <person name="Tyson G.W."/>
            <person name="Hugenholtz P."/>
            <person name="Polz M.F."/>
            <person name="Zhang T."/>
        </authorList>
    </citation>
    <scope>NUCLEOTIDE SEQUENCE</scope>
    <source>
        <strain evidence="2">HKST-UBA11</strain>
    </source>
</reference>
<dbReference type="Gene3D" id="3.30.70.100">
    <property type="match status" value="1"/>
</dbReference>
<feature type="domain" description="HMA" evidence="1">
    <location>
        <begin position="3"/>
        <end position="55"/>
    </location>
</feature>
<dbReference type="InterPro" id="IPR036163">
    <property type="entry name" value="HMA_dom_sf"/>
</dbReference>
<comment type="caution">
    <text evidence="2">The sequence shown here is derived from an EMBL/GenBank/DDBJ whole genome shotgun (WGS) entry which is preliminary data.</text>
</comment>
<name>A0A955RLG8_9BACT</name>
<organism evidence="2 3">
    <name type="scientific">Candidatus Dojkabacteria bacterium</name>
    <dbReference type="NCBI Taxonomy" id="2099670"/>
    <lineage>
        <taxon>Bacteria</taxon>
        <taxon>Candidatus Dojkabacteria</taxon>
    </lineage>
</organism>
<dbReference type="EMBL" id="JAGQLH010000122">
    <property type="protein sequence ID" value="MCA9386308.1"/>
    <property type="molecule type" value="Genomic_DNA"/>
</dbReference>
<dbReference type="InterPro" id="IPR006121">
    <property type="entry name" value="HMA_dom"/>
</dbReference>
<dbReference type="Proteomes" id="UP000754563">
    <property type="component" value="Unassembled WGS sequence"/>
</dbReference>
<protein>
    <submittedName>
        <fullName evidence="2">Heavy-metal-associated domain-containing protein</fullName>
    </submittedName>
</protein>
<dbReference type="CDD" id="cd00371">
    <property type="entry name" value="HMA"/>
    <property type="match status" value="1"/>
</dbReference>
<evidence type="ECO:0000259" key="1">
    <source>
        <dbReference type="Pfam" id="PF00403"/>
    </source>
</evidence>
<proteinExistence type="predicted"/>
<accession>A0A955RLG8</accession>
<reference evidence="2" key="1">
    <citation type="submission" date="2020-04" db="EMBL/GenBank/DDBJ databases">
        <authorList>
            <person name="Zhang T."/>
        </authorList>
    </citation>
    <scope>NUCLEOTIDE SEQUENCE</scope>
    <source>
        <strain evidence="2">HKST-UBA11</strain>
    </source>
</reference>
<sequence length="64" mass="7186">MNIKVKGMHCDACSKLITIELEEKGIEGVVVNGETHEIEVPENLNDKVEEIKNIVNSMDAYEIE</sequence>
<dbReference type="Pfam" id="PF00403">
    <property type="entry name" value="HMA"/>
    <property type="match status" value="1"/>
</dbReference>
<evidence type="ECO:0000313" key="3">
    <source>
        <dbReference type="Proteomes" id="UP000754563"/>
    </source>
</evidence>
<dbReference type="SUPFAM" id="SSF55008">
    <property type="entry name" value="HMA, heavy metal-associated domain"/>
    <property type="match status" value="1"/>
</dbReference>
<gene>
    <name evidence="2" type="ORF">KC717_06710</name>
</gene>
<dbReference type="AlphaFoldDB" id="A0A955RLG8"/>
<evidence type="ECO:0000313" key="2">
    <source>
        <dbReference type="EMBL" id="MCA9386308.1"/>
    </source>
</evidence>